<evidence type="ECO:0000313" key="2">
    <source>
        <dbReference type="EMBL" id="KAK0587635.1"/>
    </source>
</evidence>
<accession>A0AA39VNU9</accession>
<protein>
    <submittedName>
        <fullName evidence="2">Uncharacterized protein</fullName>
    </submittedName>
</protein>
<feature type="region of interest" description="Disordered" evidence="1">
    <location>
        <begin position="114"/>
        <end position="143"/>
    </location>
</feature>
<evidence type="ECO:0000256" key="1">
    <source>
        <dbReference type="SAM" id="MobiDB-lite"/>
    </source>
</evidence>
<evidence type="ECO:0000313" key="3">
    <source>
        <dbReference type="Proteomes" id="UP001168877"/>
    </source>
</evidence>
<name>A0AA39VNU9_ACESA</name>
<dbReference type="EMBL" id="JAUESC010000382">
    <property type="protein sequence ID" value="KAK0587635.1"/>
    <property type="molecule type" value="Genomic_DNA"/>
</dbReference>
<proteinExistence type="predicted"/>
<reference evidence="2" key="1">
    <citation type="journal article" date="2022" name="Plant J.">
        <title>Strategies of tolerance reflected in two North American maple genomes.</title>
        <authorList>
            <person name="McEvoy S.L."/>
            <person name="Sezen U.U."/>
            <person name="Trouern-Trend A."/>
            <person name="McMahon S.M."/>
            <person name="Schaberg P.G."/>
            <person name="Yang J."/>
            <person name="Wegrzyn J.L."/>
            <person name="Swenson N.G."/>
        </authorList>
    </citation>
    <scope>NUCLEOTIDE SEQUENCE</scope>
    <source>
        <strain evidence="2">NS2018</strain>
    </source>
</reference>
<comment type="caution">
    <text evidence="2">The sequence shown here is derived from an EMBL/GenBank/DDBJ whole genome shotgun (WGS) entry which is preliminary data.</text>
</comment>
<dbReference type="AlphaFoldDB" id="A0AA39VNU9"/>
<dbReference type="Proteomes" id="UP001168877">
    <property type="component" value="Unassembled WGS sequence"/>
</dbReference>
<reference evidence="2" key="2">
    <citation type="submission" date="2023-06" db="EMBL/GenBank/DDBJ databases">
        <authorList>
            <person name="Swenson N.G."/>
            <person name="Wegrzyn J.L."/>
            <person name="Mcevoy S.L."/>
        </authorList>
    </citation>
    <scope>NUCLEOTIDE SEQUENCE</scope>
    <source>
        <strain evidence="2">NS2018</strain>
        <tissue evidence="2">Leaf</tissue>
    </source>
</reference>
<sequence>MASIALNIPLCQSDTNMTRSGFWIPLRNFFKNQVQDFVHSEFANPNAKGKTLCALVDLRRTSAQANFGLSAGRQALPPAPVQRRQTGRSALVHTSARPAARHWAICAGERHWSTGAGGPAHSPNLHPTSNHARGTKSNKMHPKGLNAMMFSTQDAVI</sequence>
<gene>
    <name evidence="2" type="ORF">LWI29_026159</name>
</gene>
<organism evidence="2 3">
    <name type="scientific">Acer saccharum</name>
    <name type="common">Sugar maple</name>
    <dbReference type="NCBI Taxonomy" id="4024"/>
    <lineage>
        <taxon>Eukaryota</taxon>
        <taxon>Viridiplantae</taxon>
        <taxon>Streptophyta</taxon>
        <taxon>Embryophyta</taxon>
        <taxon>Tracheophyta</taxon>
        <taxon>Spermatophyta</taxon>
        <taxon>Magnoliopsida</taxon>
        <taxon>eudicotyledons</taxon>
        <taxon>Gunneridae</taxon>
        <taxon>Pentapetalae</taxon>
        <taxon>rosids</taxon>
        <taxon>malvids</taxon>
        <taxon>Sapindales</taxon>
        <taxon>Sapindaceae</taxon>
        <taxon>Hippocastanoideae</taxon>
        <taxon>Acereae</taxon>
        <taxon>Acer</taxon>
    </lineage>
</organism>
<keyword evidence="3" id="KW-1185">Reference proteome</keyword>
<feature type="compositionally biased region" description="Basic residues" evidence="1">
    <location>
        <begin position="133"/>
        <end position="142"/>
    </location>
</feature>